<keyword evidence="2" id="KW-0238">DNA-binding</keyword>
<name>A0A1N7RF03_9BACT</name>
<dbReference type="InterPro" id="IPR009057">
    <property type="entry name" value="Homeodomain-like_sf"/>
</dbReference>
<evidence type="ECO:0000256" key="3">
    <source>
        <dbReference type="ARBA" id="ARBA00023163"/>
    </source>
</evidence>
<dbReference type="SMART" id="SM00342">
    <property type="entry name" value="HTH_ARAC"/>
    <property type="match status" value="1"/>
</dbReference>
<keyword evidence="6" id="KW-1185">Reference proteome</keyword>
<sequence length="302" mass="35158">MQTINSISQFHRLLSLPDPLHPLVSVVHVEDIRPVQNVVWEGFFLNFYTISLKRNVQAKSKYGQSYYDFDKGVMSFTAPRQLQSHVMLADDRQKEIGSGYVLLLHPDFLLQHPLAHKILTFGYFDYSISEALHLSVQEEQDMLDLFGKMERECAHIDMVTQEIVLSQIDLLLNYCNRFYQRQFITRKPVNCDLLSRLDQLLNNYFDENKAMHHGLPAVKDLAEQLKVSQRYLSDMARVLTGQNTQQLIHEKLIEKAKERLTTTHLSVSEIAYELGFEHSQSFNKLFKNKTNVTPLEFRSSFS</sequence>
<dbReference type="GO" id="GO:0043565">
    <property type="term" value="F:sequence-specific DNA binding"/>
    <property type="evidence" value="ECO:0007669"/>
    <property type="project" value="InterPro"/>
</dbReference>
<dbReference type="STRING" id="477680.SAMN05421788_11386"/>
<evidence type="ECO:0000256" key="2">
    <source>
        <dbReference type="ARBA" id="ARBA00023125"/>
    </source>
</evidence>
<protein>
    <submittedName>
        <fullName evidence="5">Helix-turn-helix domain-containing protein</fullName>
    </submittedName>
</protein>
<dbReference type="OrthoDB" id="644686at2"/>
<dbReference type="RefSeq" id="WP_076382373.1">
    <property type="nucleotide sequence ID" value="NZ_AP017422.1"/>
</dbReference>
<accession>A0A1N7RF03</accession>
<feature type="domain" description="HTH araC/xylS-type" evidence="4">
    <location>
        <begin position="195"/>
        <end position="300"/>
    </location>
</feature>
<dbReference type="InterPro" id="IPR020449">
    <property type="entry name" value="Tscrpt_reg_AraC-type_HTH"/>
</dbReference>
<proteinExistence type="predicted"/>
<evidence type="ECO:0000313" key="5">
    <source>
        <dbReference type="EMBL" id="SIT33726.1"/>
    </source>
</evidence>
<dbReference type="PROSITE" id="PS01124">
    <property type="entry name" value="HTH_ARAC_FAMILY_2"/>
    <property type="match status" value="1"/>
</dbReference>
<organism evidence="5 6">
    <name type="scientific">Filimonas lacunae</name>
    <dbReference type="NCBI Taxonomy" id="477680"/>
    <lineage>
        <taxon>Bacteria</taxon>
        <taxon>Pseudomonadati</taxon>
        <taxon>Bacteroidota</taxon>
        <taxon>Chitinophagia</taxon>
        <taxon>Chitinophagales</taxon>
        <taxon>Chitinophagaceae</taxon>
        <taxon>Filimonas</taxon>
    </lineage>
</organism>
<keyword evidence="3" id="KW-0804">Transcription</keyword>
<dbReference type="EMBL" id="FTOR01000013">
    <property type="protein sequence ID" value="SIT33726.1"/>
    <property type="molecule type" value="Genomic_DNA"/>
</dbReference>
<keyword evidence="1" id="KW-0805">Transcription regulation</keyword>
<evidence type="ECO:0000259" key="4">
    <source>
        <dbReference type="PROSITE" id="PS01124"/>
    </source>
</evidence>
<dbReference type="PANTHER" id="PTHR43280">
    <property type="entry name" value="ARAC-FAMILY TRANSCRIPTIONAL REGULATOR"/>
    <property type="match status" value="1"/>
</dbReference>
<dbReference type="InterPro" id="IPR018060">
    <property type="entry name" value="HTH_AraC"/>
</dbReference>
<reference evidence="6" key="1">
    <citation type="submission" date="2017-01" db="EMBL/GenBank/DDBJ databases">
        <authorList>
            <person name="Varghese N."/>
            <person name="Submissions S."/>
        </authorList>
    </citation>
    <scope>NUCLEOTIDE SEQUENCE [LARGE SCALE GENOMIC DNA]</scope>
    <source>
        <strain evidence="6">DSM 21054</strain>
    </source>
</reference>
<gene>
    <name evidence="5" type="ORF">SAMN05421788_11386</name>
</gene>
<dbReference type="PANTHER" id="PTHR43280:SF32">
    <property type="entry name" value="TRANSCRIPTIONAL REGULATORY PROTEIN"/>
    <property type="match status" value="1"/>
</dbReference>
<dbReference type="Pfam" id="PF12833">
    <property type="entry name" value="HTH_18"/>
    <property type="match status" value="1"/>
</dbReference>
<dbReference type="Proteomes" id="UP000186917">
    <property type="component" value="Unassembled WGS sequence"/>
</dbReference>
<dbReference type="GO" id="GO:0003700">
    <property type="term" value="F:DNA-binding transcription factor activity"/>
    <property type="evidence" value="ECO:0007669"/>
    <property type="project" value="InterPro"/>
</dbReference>
<dbReference type="AlphaFoldDB" id="A0A1N7RF03"/>
<dbReference type="PRINTS" id="PR00032">
    <property type="entry name" value="HTHARAC"/>
</dbReference>
<evidence type="ECO:0000256" key="1">
    <source>
        <dbReference type="ARBA" id="ARBA00023015"/>
    </source>
</evidence>
<dbReference type="Gene3D" id="1.10.10.60">
    <property type="entry name" value="Homeodomain-like"/>
    <property type="match status" value="1"/>
</dbReference>
<dbReference type="SUPFAM" id="SSF46689">
    <property type="entry name" value="Homeodomain-like"/>
    <property type="match status" value="1"/>
</dbReference>
<evidence type="ECO:0000313" key="6">
    <source>
        <dbReference type="Proteomes" id="UP000186917"/>
    </source>
</evidence>